<feature type="region of interest" description="Disordered" evidence="1">
    <location>
        <begin position="1"/>
        <end position="24"/>
    </location>
</feature>
<organism evidence="2 3">
    <name type="scientific">Prorocentrum cordatum</name>
    <dbReference type="NCBI Taxonomy" id="2364126"/>
    <lineage>
        <taxon>Eukaryota</taxon>
        <taxon>Sar</taxon>
        <taxon>Alveolata</taxon>
        <taxon>Dinophyceae</taxon>
        <taxon>Prorocentrales</taxon>
        <taxon>Prorocentraceae</taxon>
        <taxon>Prorocentrum</taxon>
    </lineage>
</organism>
<keyword evidence="3" id="KW-1185">Reference proteome</keyword>
<accession>A0ABN9SMB0</accession>
<dbReference type="SUPFAM" id="SSF53335">
    <property type="entry name" value="S-adenosyl-L-methionine-dependent methyltransferases"/>
    <property type="match status" value="1"/>
</dbReference>
<feature type="compositionally biased region" description="Basic and acidic residues" evidence="1">
    <location>
        <begin position="173"/>
        <end position="206"/>
    </location>
</feature>
<dbReference type="Pfam" id="PF10294">
    <property type="entry name" value="Methyltransf_16"/>
    <property type="match status" value="1"/>
</dbReference>
<evidence type="ECO:0000313" key="2">
    <source>
        <dbReference type="EMBL" id="CAK0832959.1"/>
    </source>
</evidence>
<dbReference type="PANTHER" id="PTHR14614:SF163">
    <property type="entry name" value="METHYLTRANSFERASE SMALL DOMAIN-CONTAINING PROTEIN"/>
    <property type="match status" value="1"/>
</dbReference>
<feature type="region of interest" description="Disordered" evidence="1">
    <location>
        <begin position="274"/>
        <end position="300"/>
    </location>
</feature>
<dbReference type="Gene3D" id="3.40.50.150">
    <property type="entry name" value="Vaccinia Virus protein VP39"/>
    <property type="match status" value="1"/>
</dbReference>
<evidence type="ECO:0008006" key="4">
    <source>
        <dbReference type="Google" id="ProtNLM"/>
    </source>
</evidence>
<dbReference type="InterPro" id="IPR029063">
    <property type="entry name" value="SAM-dependent_MTases_sf"/>
</dbReference>
<gene>
    <name evidence="2" type="ORF">PCOR1329_LOCUS30806</name>
</gene>
<dbReference type="EMBL" id="CAUYUJ010011958">
    <property type="protein sequence ID" value="CAK0832959.1"/>
    <property type="molecule type" value="Genomic_DNA"/>
</dbReference>
<dbReference type="Proteomes" id="UP001189429">
    <property type="component" value="Unassembled WGS sequence"/>
</dbReference>
<dbReference type="PANTHER" id="PTHR14614">
    <property type="entry name" value="HEPATOCELLULAR CARCINOMA-ASSOCIATED ANTIGEN"/>
    <property type="match status" value="1"/>
</dbReference>
<dbReference type="InterPro" id="IPR019410">
    <property type="entry name" value="Methyltransf_16"/>
</dbReference>
<sequence length="300" mass="32393">MQQLPTSTSLVFSRAGRPEPDAAAERRSLVVTPADPLMVEVPIAGQTLRLERLPQEAPHWQTAVMLVDALMDLGDLRARLRCRARALELGCGLGLPGMICAALGGRAVLTDLPVALEAASENAAANGWPQYVWRVVAAEPARVLHYNEGECGSMHTRRVPVPRRSRDGGAPGRQHDPVPTADRRGPRRRLGEDQQEGRSIPREDGRAAAVRGRSSPGQAARLERGGGGEGSRAGGRVRRDPVLRLRGRGHVRPACLGGPRGLSQGALRRANHRVGLQRATARRHERHRQVPRQPGAGPRG</sequence>
<comment type="caution">
    <text evidence="2">The sequence shown here is derived from an EMBL/GenBank/DDBJ whole genome shotgun (WGS) entry which is preliminary data.</text>
</comment>
<feature type="compositionally biased region" description="Polar residues" evidence="1">
    <location>
        <begin position="1"/>
        <end position="11"/>
    </location>
</feature>
<name>A0ABN9SMB0_9DINO</name>
<feature type="region of interest" description="Disordered" evidence="1">
    <location>
        <begin position="153"/>
        <end position="241"/>
    </location>
</feature>
<evidence type="ECO:0000256" key="1">
    <source>
        <dbReference type="SAM" id="MobiDB-lite"/>
    </source>
</evidence>
<feature type="compositionally biased region" description="Basic residues" evidence="1">
    <location>
        <begin position="280"/>
        <end position="290"/>
    </location>
</feature>
<feature type="region of interest" description="Disordered" evidence="1">
    <location>
        <begin position="250"/>
        <end position="269"/>
    </location>
</feature>
<reference evidence="2" key="1">
    <citation type="submission" date="2023-10" db="EMBL/GenBank/DDBJ databases">
        <authorList>
            <person name="Chen Y."/>
            <person name="Shah S."/>
            <person name="Dougan E. K."/>
            <person name="Thang M."/>
            <person name="Chan C."/>
        </authorList>
    </citation>
    <scope>NUCLEOTIDE SEQUENCE [LARGE SCALE GENOMIC DNA]</scope>
</reference>
<protein>
    <recommendedName>
        <fullName evidence="4">Calmodulin-lysine N-methyltransferase</fullName>
    </recommendedName>
</protein>
<proteinExistence type="predicted"/>
<evidence type="ECO:0000313" key="3">
    <source>
        <dbReference type="Proteomes" id="UP001189429"/>
    </source>
</evidence>